<dbReference type="PANTHER" id="PTHR33223">
    <property type="entry name" value="CCHC-TYPE DOMAIN-CONTAINING PROTEIN"/>
    <property type="match status" value="1"/>
</dbReference>
<keyword evidence="1" id="KW-0378">Hydrolase</keyword>
<sequence>HWLTGAAAEWYQQLVQSDELPATWGEFVKLFQARFQSPERIEALKIERNRCMQQSDESVADFYQRYKGLALEIDPKISEKTLKRHLLPKLRLDILQLMGGVDADKLALPHLMRTAAKVELHMLQRKKGAQQRTGELVESSTAMKSSGNQEQRETYLYTTKRRSTNPETVVAAIESKTLPKNHDGGKSDAIEALRKFGVIGRNGEVSPMNKQQILSMFNNIHNSDSKSVKDEKNDATTITADDSNDDTMSEEDALEQDVEEDDDDPLCPEKRASKNSSKKARTKRKLRKQMKLWKKMKRTKKKEKPRRRHARKRTTSNPVLVNQMISPQPTFPDSNSTHKITKGSATTKGKVHNIEGILTIDTGAGVTIINYNYWKLIGGNLDSITPYFEADIVGPEGSSVEPVGWVEAEITVAGQTICHPSILAKKFNQLVLLGTDFLHKAGIVLDIRDGRLWRKSRPIEKYLLSTELYQAGRLDVPVYAAEKRTIPPYHETYLAATVPSSFDPDLWEATTTSIPTLQIANLTPRRQVIHKGQILAYLEPLAGQWITPSTGILRPQSQHHTIHSHNNNMYDDENNDQCSVTNAEDIHQHHNNNAIINYQSINKNSLINDNYSMKHPNPTTFHGPISLA</sequence>
<dbReference type="GO" id="GO:0004190">
    <property type="term" value="F:aspartic-type endopeptidase activity"/>
    <property type="evidence" value="ECO:0007669"/>
    <property type="project" value="InterPro"/>
</dbReference>
<dbReference type="PANTHER" id="PTHR33223:SF6">
    <property type="entry name" value="CCHC-TYPE DOMAIN-CONTAINING PROTEIN"/>
    <property type="match status" value="1"/>
</dbReference>
<dbReference type="SUPFAM" id="SSF50630">
    <property type="entry name" value="Acid proteases"/>
    <property type="match status" value="1"/>
</dbReference>
<dbReference type="Proteomes" id="UP000682733">
    <property type="component" value="Unassembled WGS sequence"/>
</dbReference>
<dbReference type="InterPro" id="IPR021109">
    <property type="entry name" value="Peptidase_aspartic_dom_sf"/>
</dbReference>
<name>A0A8S2TZP0_9BILA</name>
<organism evidence="4 5">
    <name type="scientific">Didymodactylos carnosus</name>
    <dbReference type="NCBI Taxonomy" id="1234261"/>
    <lineage>
        <taxon>Eukaryota</taxon>
        <taxon>Metazoa</taxon>
        <taxon>Spiralia</taxon>
        <taxon>Gnathifera</taxon>
        <taxon>Rotifera</taxon>
        <taxon>Eurotatoria</taxon>
        <taxon>Bdelloidea</taxon>
        <taxon>Philodinida</taxon>
        <taxon>Philodinidae</taxon>
        <taxon>Didymodactylos</taxon>
    </lineage>
</organism>
<evidence type="ECO:0000313" key="5">
    <source>
        <dbReference type="Proteomes" id="UP000682733"/>
    </source>
</evidence>
<evidence type="ECO:0000256" key="2">
    <source>
        <dbReference type="SAM" id="MobiDB-lite"/>
    </source>
</evidence>
<feature type="compositionally biased region" description="Polar residues" evidence="2">
    <location>
        <begin position="315"/>
        <end position="344"/>
    </location>
</feature>
<gene>
    <name evidence="4" type="ORF">TMI583_LOCUS39166</name>
</gene>
<feature type="region of interest" description="Disordered" evidence="2">
    <location>
        <begin position="222"/>
        <end position="344"/>
    </location>
</feature>
<feature type="domain" description="Peptidase A2" evidence="3">
    <location>
        <begin position="360"/>
        <end position="437"/>
    </location>
</feature>
<feature type="compositionally biased region" description="Acidic residues" evidence="2">
    <location>
        <begin position="242"/>
        <end position="266"/>
    </location>
</feature>
<dbReference type="EMBL" id="CAJOBA010059058">
    <property type="protein sequence ID" value="CAF4313007.1"/>
    <property type="molecule type" value="Genomic_DNA"/>
</dbReference>
<feature type="non-terminal residue" evidence="4">
    <location>
        <position position="1"/>
    </location>
</feature>
<reference evidence="4" key="1">
    <citation type="submission" date="2021-02" db="EMBL/GenBank/DDBJ databases">
        <authorList>
            <person name="Nowell W R."/>
        </authorList>
    </citation>
    <scope>NUCLEOTIDE SEQUENCE</scope>
</reference>
<dbReference type="InterPro" id="IPR005162">
    <property type="entry name" value="Retrotrans_gag_dom"/>
</dbReference>
<dbReference type="CDD" id="cd00303">
    <property type="entry name" value="retropepsin_like"/>
    <property type="match status" value="1"/>
</dbReference>
<feature type="compositionally biased region" description="Basic and acidic residues" evidence="2">
    <location>
        <begin position="223"/>
        <end position="234"/>
    </location>
</feature>
<proteinExistence type="predicted"/>
<dbReference type="PROSITE" id="PS50175">
    <property type="entry name" value="ASP_PROT_RETROV"/>
    <property type="match status" value="1"/>
</dbReference>
<feature type="region of interest" description="Disordered" evidence="2">
    <location>
        <begin position="127"/>
        <end position="155"/>
    </location>
</feature>
<evidence type="ECO:0000313" key="4">
    <source>
        <dbReference type="EMBL" id="CAF4313007.1"/>
    </source>
</evidence>
<dbReference type="GO" id="GO:0006508">
    <property type="term" value="P:proteolysis"/>
    <property type="evidence" value="ECO:0007669"/>
    <property type="project" value="InterPro"/>
</dbReference>
<feature type="compositionally biased region" description="Basic residues" evidence="2">
    <location>
        <begin position="276"/>
        <end position="314"/>
    </location>
</feature>
<evidence type="ECO:0000259" key="3">
    <source>
        <dbReference type="PROSITE" id="PS50175"/>
    </source>
</evidence>
<dbReference type="Gene3D" id="2.40.70.10">
    <property type="entry name" value="Acid Proteases"/>
    <property type="match status" value="1"/>
</dbReference>
<feature type="compositionally biased region" description="Polar residues" evidence="2">
    <location>
        <begin position="130"/>
        <end position="149"/>
    </location>
</feature>
<comment type="caution">
    <text evidence="4">The sequence shown here is derived from an EMBL/GenBank/DDBJ whole genome shotgun (WGS) entry which is preliminary data.</text>
</comment>
<dbReference type="AlphaFoldDB" id="A0A8S2TZP0"/>
<dbReference type="InterPro" id="IPR001995">
    <property type="entry name" value="Peptidase_A2_cat"/>
</dbReference>
<protein>
    <recommendedName>
        <fullName evidence="3">Peptidase A2 domain-containing protein</fullName>
    </recommendedName>
</protein>
<accession>A0A8S2TZP0</accession>
<feature type="non-terminal residue" evidence="4">
    <location>
        <position position="628"/>
    </location>
</feature>
<evidence type="ECO:0000256" key="1">
    <source>
        <dbReference type="ARBA" id="ARBA00022801"/>
    </source>
</evidence>
<dbReference type="Pfam" id="PF03732">
    <property type="entry name" value="Retrotrans_gag"/>
    <property type="match status" value="1"/>
</dbReference>